<accession>A0A430HSS2</accession>
<gene>
    <name evidence="2" type="ORF">EJB06_05120</name>
</gene>
<protein>
    <recommendedName>
        <fullName evidence="1">Transposase IS66 central domain-containing protein</fullName>
    </recommendedName>
</protein>
<feature type="domain" description="Transposase IS66 central" evidence="1">
    <location>
        <begin position="5"/>
        <end position="58"/>
    </location>
</feature>
<dbReference type="OrthoDB" id="9794514at2"/>
<name>A0A430HSS2_9BURK</name>
<dbReference type="Pfam" id="PF03050">
    <property type="entry name" value="DDE_Tnp_IS66"/>
    <property type="match status" value="1"/>
</dbReference>
<keyword evidence="3" id="KW-1185">Reference proteome</keyword>
<sequence length="65" mass="7632">MEPAQTDQARHAIAPLFKVERQIRDDGLKGQPKLAKRQERANPVLERFFTWIHEQLDKRGFLPHA</sequence>
<evidence type="ECO:0000313" key="3">
    <source>
        <dbReference type="Proteomes" id="UP000278085"/>
    </source>
</evidence>
<reference evidence="2 3" key="1">
    <citation type="submission" date="2018-12" db="EMBL/GenBank/DDBJ databases">
        <authorList>
            <person name="Yang E."/>
        </authorList>
    </citation>
    <scope>NUCLEOTIDE SEQUENCE [LARGE SCALE GENOMIC DNA]</scope>
    <source>
        <strain evidence="2 3">SOD</strain>
    </source>
</reference>
<proteinExistence type="predicted"/>
<dbReference type="Proteomes" id="UP000278085">
    <property type="component" value="Unassembled WGS sequence"/>
</dbReference>
<evidence type="ECO:0000313" key="2">
    <source>
        <dbReference type="EMBL" id="RSZ60570.1"/>
    </source>
</evidence>
<comment type="caution">
    <text evidence="2">The sequence shown here is derived from an EMBL/GenBank/DDBJ whole genome shotgun (WGS) entry which is preliminary data.</text>
</comment>
<dbReference type="AlphaFoldDB" id="A0A430HSS2"/>
<dbReference type="RefSeq" id="WP_126072978.1">
    <property type="nucleotide sequence ID" value="NZ_CP051166.1"/>
</dbReference>
<dbReference type="EMBL" id="RXLQ01000002">
    <property type="protein sequence ID" value="RSZ60570.1"/>
    <property type="molecule type" value="Genomic_DNA"/>
</dbReference>
<evidence type="ECO:0000259" key="1">
    <source>
        <dbReference type="Pfam" id="PF03050"/>
    </source>
</evidence>
<organism evidence="2 3">
    <name type="scientific">Massilia atriviolacea</name>
    <dbReference type="NCBI Taxonomy" id="2495579"/>
    <lineage>
        <taxon>Bacteria</taxon>
        <taxon>Pseudomonadati</taxon>
        <taxon>Pseudomonadota</taxon>
        <taxon>Betaproteobacteria</taxon>
        <taxon>Burkholderiales</taxon>
        <taxon>Oxalobacteraceae</taxon>
        <taxon>Telluria group</taxon>
        <taxon>Massilia</taxon>
    </lineage>
</organism>
<dbReference type="InterPro" id="IPR004291">
    <property type="entry name" value="Transposase_IS66_central"/>
</dbReference>